<sequence>MNEVDTPATSRRGAGAVRILEGQAGSDAAARAMAAYVAELDQRLPTGFDPALATAVDPREVTPPDGDFMLLSDVGTRQVVGFGAVRVVEPGVVEIKRMWLRPDARGQGLGRFLLRSLENRARALGARRVILGVNEDLVEAVELYLSSGYAGIEPFEDNPFITHFLGKRLLPPSS</sequence>
<dbReference type="EMBL" id="JBHSGF010000010">
    <property type="protein sequence ID" value="MFC4556276.1"/>
    <property type="molecule type" value="Genomic_DNA"/>
</dbReference>
<dbReference type="PROSITE" id="PS51186">
    <property type="entry name" value="GNAT"/>
    <property type="match status" value="1"/>
</dbReference>
<dbReference type="SUPFAM" id="SSF55729">
    <property type="entry name" value="Acyl-CoA N-acyltransferases (Nat)"/>
    <property type="match status" value="1"/>
</dbReference>
<dbReference type="InterPro" id="IPR000182">
    <property type="entry name" value="GNAT_dom"/>
</dbReference>
<dbReference type="InterPro" id="IPR050832">
    <property type="entry name" value="Bact_Acetyltransf"/>
</dbReference>
<evidence type="ECO:0000256" key="1">
    <source>
        <dbReference type="ARBA" id="ARBA00022679"/>
    </source>
</evidence>
<evidence type="ECO:0000313" key="4">
    <source>
        <dbReference type="EMBL" id="MFC4556276.1"/>
    </source>
</evidence>
<dbReference type="Proteomes" id="UP001595955">
    <property type="component" value="Unassembled WGS sequence"/>
</dbReference>
<reference evidence="5" key="1">
    <citation type="journal article" date="2019" name="Int. J. Syst. Evol. Microbiol.">
        <title>The Global Catalogue of Microorganisms (GCM) 10K type strain sequencing project: providing services to taxonomists for standard genome sequencing and annotation.</title>
        <authorList>
            <consortium name="The Broad Institute Genomics Platform"/>
            <consortium name="The Broad Institute Genome Sequencing Center for Infectious Disease"/>
            <person name="Wu L."/>
            <person name="Ma J."/>
        </authorList>
    </citation>
    <scope>NUCLEOTIDE SEQUENCE [LARGE SCALE GENOMIC DNA]</scope>
    <source>
        <strain evidence="5">JCM 3369</strain>
    </source>
</reference>
<feature type="domain" description="N-acetyltransferase" evidence="3">
    <location>
        <begin position="28"/>
        <end position="171"/>
    </location>
</feature>
<comment type="caution">
    <text evidence="4">The sequence shown here is derived from an EMBL/GenBank/DDBJ whole genome shotgun (WGS) entry which is preliminary data.</text>
</comment>
<dbReference type="PANTHER" id="PTHR43877:SF2">
    <property type="entry name" value="AMINOALKYLPHOSPHONATE N-ACETYLTRANSFERASE-RELATED"/>
    <property type="match status" value="1"/>
</dbReference>
<dbReference type="PANTHER" id="PTHR43877">
    <property type="entry name" value="AMINOALKYLPHOSPHONATE N-ACETYLTRANSFERASE-RELATED-RELATED"/>
    <property type="match status" value="1"/>
</dbReference>
<keyword evidence="2 4" id="KW-0012">Acyltransferase</keyword>
<accession>A0ABV9DBW2</accession>
<proteinExistence type="predicted"/>
<evidence type="ECO:0000259" key="3">
    <source>
        <dbReference type="PROSITE" id="PS51186"/>
    </source>
</evidence>
<organism evidence="4 5">
    <name type="scientific">Georgenia faecalis</name>
    <dbReference type="NCBI Taxonomy" id="2483799"/>
    <lineage>
        <taxon>Bacteria</taxon>
        <taxon>Bacillati</taxon>
        <taxon>Actinomycetota</taxon>
        <taxon>Actinomycetes</taxon>
        <taxon>Micrococcales</taxon>
        <taxon>Bogoriellaceae</taxon>
        <taxon>Georgenia</taxon>
    </lineage>
</organism>
<dbReference type="InterPro" id="IPR016181">
    <property type="entry name" value="Acyl_CoA_acyltransferase"/>
</dbReference>
<keyword evidence="5" id="KW-1185">Reference proteome</keyword>
<name>A0ABV9DBW2_9MICO</name>
<dbReference type="GO" id="GO:0016746">
    <property type="term" value="F:acyltransferase activity"/>
    <property type="evidence" value="ECO:0007669"/>
    <property type="project" value="UniProtKB-KW"/>
</dbReference>
<evidence type="ECO:0000313" key="5">
    <source>
        <dbReference type="Proteomes" id="UP001595955"/>
    </source>
</evidence>
<keyword evidence="1 4" id="KW-0808">Transferase</keyword>
<dbReference type="EC" id="2.3.-.-" evidence="4"/>
<dbReference type="Gene3D" id="3.40.630.30">
    <property type="match status" value="1"/>
</dbReference>
<protein>
    <submittedName>
        <fullName evidence="4">GNAT family N-acetyltransferase</fullName>
        <ecNumber evidence="4">2.3.-.-</ecNumber>
    </submittedName>
</protein>
<dbReference type="CDD" id="cd04301">
    <property type="entry name" value="NAT_SF"/>
    <property type="match status" value="1"/>
</dbReference>
<evidence type="ECO:0000256" key="2">
    <source>
        <dbReference type="ARBA" id="ARBA00023315"/>
    </source>
</evidence>
<gene>
    <name evidence="4" type="ORF">ACFO3F_13555</name>
</gene>
<dbReference type="Pfam" id="PF00583">
    <property type="entry name" value="Acetyltransf_1"/>
    <property type="match status" value="1"/>
</dbReference>
<dbReference type="RefSeq" id="WP_164471479.1">
    <property type="nucleotide sequence ID" value="NZ_CP033325.1"/>
</dbReference>